<dbReference type="Gene3D" id="3.30.420.40">
    <property type="match status" value="2"/>
</dbReference>
<dbReference type="EMBL" id="JAKVTW010000004">
    <property type="protein sequence ID" value="MCH4811286.1"/>
    <property type="molecule type" value="Genomic_DNA"/>
</dbReference>
<dbReference type="InterPro" id="IPR036388">
    <property type="entry name" value="WH-like_DNA-bd_sf"/>
</dbReference>
<evidence type="ECO:0000313" key="1">
    <source>
        <dbReference type="EMBL" id="MCH4811286.1"/>
    </source>
</evidence>
<comment type="caution">
    <text evidence="1">The sequence shown here is derived from an EMBL/GenBank/DDBJ whole genome shotgun (WGS) entry which is preliminary data.</text>
</comment>
<keyword evidence="2" id="KW-1185">Reference proteome</keyword>
<proteinExistence type="predicted"/>
<dbReference type="Gene3D" id="1.10.10.10">
    <property type="entry name" value="Winged helix-like DNA-binding domain superfamily/Winged helix DNA-binding domain"/>
    <property type="match status" value="1"/>
</dbReference>
<dbReference type="Pfam" id="PF00480">
    <property type="entry name" value="ROK"/>
    <property type="match status" value="1"/>
</dbReference>
<gene>
    <name evidence="1" type="ORF">MLE19_08095</name>
</gene>
<reference evidence="1 2" key="1">
    <citation type="submission" date="2022-03" db="EMBL/GenBank/DDBJ databases">
        <title>Genomic signatures underlying metal tolerance in selected Arctic bacterial isolates.</title>
        <authorList>
            <person name="Thomas F.A."/>
            <person name="Venkatachalam S."/>
            <person name="Krishnan K.P."/>
        </authorList>
    </citation>
    <scope>NUCLEOTIDE SEQUENCE [LARGE SCALE GENOMIC DNA]</scope>
    <source>
        <strain evidence="1 2">HM116</strain>
    </source>
</reference>
<dbReference type="InterPro" id="IPR000600">
    <property type="entry name" value="ROK"/>
</dbReference>
<dbReference type="Pfam" id="PF13412">
    <property type="entry name" value="HTH_24"/>
    <property type="match status" value="1"/>
</dbReference>
<evidence type="ECO:0000313" key="2">
    <source>
        <dbReference type="Proteomes" id="UP001320609"/>
    </source>
</evidence>
<organism evidence="1 2">
    <name type="scientific">Vreelandella neptunia</name>
    <dbReference type="NCBI Taxonomy" id="115551"/>
    <lineage>
        <taxon>Bacteria</taxon>
        <taxon>Pseudomonadati</taxon>
        <taxon>Pseudomonadota</taxon>
        <taxon>Gammaproteobacteria</taxon>
        <taxon>Oceanospirillales</taxon>
        <taxon>Halomonadaceae</taxon>
        <taxon>Vreelandella</taxon>
    </lineage>
</organism>
<name>A0ABS9S597_9GAMM</name>
<protein>
    <submittedName>
        <fullName evidence="1">ROK family protein</fullName>
    </submittedName>
</protein>
<accession>A0ABS9S597</accession>
<dbReference type="InterPro" id="IPR043129">
    <property type="entry name" value="ATPase_NBD"/>
</dbReference>
<dbReference type="SUPFAM" id="SSF53067">
    <property type="entry name" value="Actin-like ATPase domain"/>
    <property type="match status" value="1"/>
</dbReference>
<dbReference type="RefSeq" id="WP_240717675.1">
    <property type="nucleotide sequence ID" value="NZ_JAKVTW010000004.1"/>
</dbReference>
<dbReference type="InterPro" id="IPR036390">
    <property type="entry name" value="WH_DNA-bd_sf"/>
</dbReference>
<dbReference type="PANTHER" id="PTHR18964">
    <property type="entry name" value="ROK (REPRESSOR, ORF, KINASE) FAMILY"/>
    <property type="match status" value="1"/>
</dbReference>
<sequence length="400" mass="42638">MPTPSSSHKAGDLHFLKRLNRSAILELVRRKPGVTRADIAVKARLTKATVGAAIQSLLKQGWLKEGELQKSSGGRPGRALYLNDKHYLMLGAEVGVHGIRIVACALSGQVLASHHVRLSPTTPEATAELLATQLKAMLESAKLAKYTPLGIGVALPGPVAPGEPIIRLAPNLGWQDVRFLDFLQANLPSFNGIWLMDNEAKSAAFGEIYFRTGKIPESLAYISAGTGIGSGMVEGSHPPLVRRGTQGLAGEIGHTIMQPGGLYCHCGNRGCAETLVSGWSIRAKLGVSEEEDLLEALLPRLNEPNVQAVIHQAGEALGILLLNVHHALNPSELVLGGSLTQLGSSLMEPALNYFKAHQNRLASHSHRVPIRIIEDSTFVSARGAAAQVLAHIIHGSSELI</sequence>
<dbReference type="SUPFAM" id="SSF46785">
    <property type="entry name" value="Winged helix' DNA-binding domain"/>
    <property type="match status" value="1"/>
</dbReference>
<dbReference type="Proteomes" id="UP001320609">
    <property type="component" value="Unassembled WGS sequence"/>
</dbReference>
<dbReference type="PANTHER" id="PTHR18964:SF173">
    <property type="entry name" value="GLUCOKINASE"/>
    <property type="match status" value="1"/>
</dbReference>